<name>A0ABY4RSH2_9BACL</name>
<comment type="subunit">
    <text evidence="3">In the presence of PdxS, forms a dodecamer of heterodimers. Only shows activity in the heterodimer.</text>
</comment>
<evidence type="ECO:0000256" key="3">
    <source>
        <dbReference type="HAMAP-Rule" id="MF_01615"/>
    </source>
</evidence>
<feature type="binding site" evidence="3">
    <location>
        <begin position="46"/>
        <end position="48"/>
    </location>
    <ligand>
        <name>L-glutamine</name>
        <dbReference type="ChEBI" id="CHEBI:58359"/>
    </ligand>
</feature>
<keyword evidence="5" id="KW-1185">Reference proteome</keyword>
<feature type="binding site" evidence="3">
    <location>
        <position position="105"/>
    </location>
    <ligand>
        <name>L-glutamine</name>
        <dbReference type="ChEBI" id="CHEBI:58359"/>
    </ligand>
</feature>
<comment type="catalytic activity">
    <reaction evidence="3">
        <text>aldehydo-D-ribose 5-phosphate + D-glyceraldehyde 3-phosphate + L-glutamine = pyridoxal 5'-phosphate + L-glutamate + phosphate + 3 H2O + H(+)</text>
        <dbReference type="Rhea" id="RHEA:31507"/>
        <dbReference type="ChEBI" id="CHEBI:15377"/>
        <dbReference type="ChEBI" id="CHEBI:15378"/>
        <dbReference type="ChEBI" id="CHEBI:29985"/>
        <dbReference type="ChEBI" id="CHEBI:43474"/>
        <dbReference type="ChEBI" id="CHEBI:58273"/>
        <dbReference type="ChEBI" id="CHEBI:58359"/>
        <dbReference type="ChEBI" id="CHEBI:59776"/>
        <dbReference type="ChEBI" id="CHEBI:597326"/>
        <dbReference type="EC" id="4.3.3.6"/>
    </reaction>
</comment>
<proteinExistence type="inferred from homology"/>
<dbReference type="PIRSF" id="PIRSF005639">
    <property type="entry name" value="Glut_amidoT_SNO"/>
    <property type="match status" value="1"/>
</dbReference>
<evidence type="ECO:0000256" key="2">
    <source>
        <dbReference type="ARBA" id="ARBA00022962"/>
    </source>
</evidence>
<dbReference type="PANTHER" id="PTHR31559">
    <property type="entry name" value="PYRIDOXAL 5'-PHOSPHATE SYNTHASE SUBUNIT SNO"/>
    <property type="match status" value="1"/>
</dbReference>
<keyword evidence="2 3" id="KW-0315">Glutamine amidotransferase</keyword>
<feature type="active site" description="Charge relay system" evidence="3">
    <location>
        <position position="169"/>
    </location>
</feature>
<evidence type="ECO:0000313" key="5">
    <source>
        <dbReference type="Proteomes" id="UP001057134"/>
    </source>
</evidence>
<keyword evidence="3" id="KW-0456">Lyase</keyword>
<sequence>MKIGVLALQGAVAEHIRLIEKAGAEGVIVKKKEQLDEVDGMIIPGGESTTIGKLMRRFDFIEALRGFHRQGKPIFGTCAGLIVIAKEIIGEPEAHLGLMDMKVSRNAFGRQRESFETNLAVKGVADDVRAVFIRAPLIDEVGEGVEVLSTYRDQIVAARQGSLLAASFHPELTDDERMHAYFLDMVREAR</sequence>
<dbReference type="PROSITE" id="PS51273">
    <property type="entry name" value="GATASE_TYPE_1"/>
    <property type="match status" value="1"/>
</dbReference>
<dbReference type="InterPro" id="IPR002161">
    <property type="entry name" value="PdxT/SNO"/>
</dbReference>
<evidence type="ECO:0000256" key="1">
    <source>
        <dbReference type="ARBA" id="ARBA00022898"/>
    </source>
</evidence>
<comment type="pathway">
    <text evidence="3">Cofactor biosynthesis; pyridoxal 5'-phosphate biosynthesis.</text>
</comment>
<dbReference type="Proteomes" id="UP001057134">
    <property type="component" value="Chromosome"/>
</dbReference>
<comment type="similarity">
    <text evidence="3">Belongs to the glutaminase PdxT/SNO family.</text>
</comment>
<reference evidence="4" key="1">
    <citation type="submission" date="2018-02" db="EMBL/GenBank/DDBJ databases">
        <authorList>
            <person name="Kim S.-K."/>
            <person name="Jung H.-I."/>
            <person name="Lee S.-W."/>
        </authorList>
    </citation>
    <scope>NUCLEOTIDE SEQUENCE</scope>
    <source>
        <strain evidence="4">SK3146</strain>
    </source>
</reference>
<dbReference type="Pfam" id="PF01174">
    <property type="entry name" value="SNO"/>
    <property type="match status" value="1"/>
</dbReference>
<keyword evidence="1 3" id="KW-0663">Pyridoxal phosphate</keyword>
<gene>
    <name evidence="3 4" type="primary">pdxT</name>
    <name evidence="4" type="ORF">SK3146_03726</name>
</gene>
<keyword evidence="3" id="KW-0378">Hydrolase</keyword>
<dbReference type="PANTHER" id="PTHR31559:SF0">
    <property type="entry name" value="PYRIDOXAL 5'-PHOSPHATE SYNTHASE SUBUNIT SNO1-RELATED"/>
    <property type="match status" value="1"/>
</dbReference>
<dbReference type="EC" id="4.3.3.6" evidence="3"/>
<dbReference type="EMBL" id="CP027059">
    <property type="protein sequence ID" value="UQZ84478.1"/>
    <property type="molecule type" value="Genomic_DNA"/>
</dbReference>
<comment type="catalytic activity">
    <reaction evidence="3">
        <text>L-glutamine + H2O = L-glutamate + NH4(+)</text>
        <dbReference type="Rhea" id="RHEA:15889"/>
        <dbReference type="ChEBI" id="CHEBI:15377"/>
        <dbReference type="ChEBI" id="CHEBI:28938"/>
        <dbReference type="ChEBI" id="CHEBI:29985"/>
        <dbReference type="ChEBI" id="CHEBI:58359"/>
        <dbReference type="EC" id="3.5.1.2"/>
    </reaction>
</comment>
<organism evidence="4 5">
    <name type="scientific">Paenibacillus konkukensis</name>
    <dbReference type="NCBI Taxonomy" id="2020716"/>
    <lineage>
        <taxon>Bacteria</taxon>
        <taxon>Bacillati</taxon>
        <taxon>Bacillota</taxon>
        <taxon>Bacilli</taxon>
        <taxon>Bacillales</taxon>
        <taxon>Paenibacillaceae</taxon>
        <taxon>Paenibacillus</taxon>
    </lineage>
</organism>
<comment type="function">
    <text evidence="3">Catalyzes the hydrolysis of glutamine to glutamate and ammonia as part of the biosynthesis of pyridoxal 5'-phosphate. The resulting ammonia molecule is channeled to the active site of PdxS.</text>
</comment>
<feature type="active site" description="Charge relay system" evidence="3">
    <location>
        <position position="171"/>
    </location>
</feature>
<feature type="binding site" evidence="3">
    <location>
        <begin position="133"/>
        <end position="134"/>
    </location>
    <ligand>
        <name>L-glutamine</name>
        <dbReference type="ChEBI" id="CHEBI:58359"/>
    </ligand>
</feature>
<dbReference type="InterPro" id="IPR029062">
    <property type="entry name" value="Class_I_gatase-like"/>
</dbReference>
<dbReference type="CDD" id="cd01749">
    <property type="entry name" value="GATase1_PB"/>
    <property type="match status" value="1"/>
</dbReference>
<dbReference type="NCBIfam" id="TIGR03800">
    <property type="entry name" value="PLP_synth_Pdx2"/>
    <property type="match status" value="1"/>
</dbReference>
<keyword evidence="4" id="KW-0808">Transferase</keyword>
<feature type="active site" description="Nucleophile" evidence="3">
    <location>
        <position position="78"/>
    </location>
</feature>
<reference evidence="4" key="2">
    <citation type="journal article" date="2021" name="J Anim Sci Technol">
        <title>Complete genome sequence of Paenibacillus konkukensis sp. nov. SK3146 as a potential probiotic strain.</title>
        <authorList>
            <person name="Jung H.I."/>
            <person name="Park S."/>
            <person name="Niu K.M."/>
            <person name="Lee S.W."/>
            <person name="Kothari D."/>
            <person name="Yi K.J."/>
            <person name="Kim S.K."/>
        </authorList>
    </citation>
    <scope>NUCLEOTIDE SEQUENCE</scope>
    <source>
        <strain evidence="4">SK3146</strain>
    </source>
</reference>
<dbReference type="RefSeq" id="WP_249860236.1">
    <property type="nucleotide sequence ID" value="NZ_CP027059.1"/>
</dbReference>
<dbReference type="Gene3D" id="3.40.50.880">
    <property type="match status" value="1"/>
</dbReference>
<dbReference type="PROSITE" id="PS51130">
    <property type="entry name" value="PDXT_SNO_2"/>
    <property type="match status" value="1"/>
</dbReference>
<evidence type="ECO:0000313" key="4">
    <source>
        <dbReference type="EMBL" id="UQZ84478.1"/>
    </source>
</evidence>
<dbReference type="GO" id="GO:0016740">
    <property type="term" value="F:transferase activity"/>
    <property type="evidence" value="ECO:0007669"/>
    <property type="project" value="UniProtKB-KW"/>
</dbReference>
<dbReference type="SUPFAM" id="SSF52317">
    <property type="entry name" value="Class I glutamine amidotransferase-like"/>
    <property type="match status" value="1"/>
</dbReference>
<protein>
    <recommendedName>
        <fullName evidence="3">Pyridoxal 5'-phosphate synthase subunit PdxT</fullName>
        <ecNumber evidence="3">4.3.3.6</ecNumber>
    </recommendedName>
    <alternativeName>
        <fullName evidence="3">Pdx2</fullName>
    </alternativeName>
    <alternativeName>
        <fullName evidence="3">Pyridoxal 5'-phosphate synthase glutaminase subunit</fullName>
        <ecNumber evidence="3">3.5.1.2</ecNumber>
    </alternativeName>
</protein>
<dbReference type="EC" id="3.5.1.2" evidence="3"/>
<dbReference type="HAMAP" id="MF_01615">
    <property type="entry name" value="PdxT"/>
    <property type="match status" value="1"/>
</dbReference>
<accession>A0ABY4RSH2</accession>